<evidence type="ECO:0000313" key="2">
    <source>
        <dbReference type="Proteomes" id="UP000054549"/>
    </source>
</evidence>
<proteinExistence type="predicted"/>
<gene>
    <name evidence="1" type="ORF">M378DRAFT_167448</name>
</gene>
<dbReference type="AlphaFoldDB" id="A0A0C2WXH8"/>
<protein>
    <submittedName>
        <fullName evidence="1">Uncharacterized protein</fullName>
    </submittedName>
</protein>
<dbReference type="EMBL" id="KN818289">
    <property type="protein sequence ID" value="KIL61083.1"/>
    <property type="molecule type" value="Genomic_DNA"/>
</dbReference>
<accession>A0A0C2WXH8</accession>
<evidence type="ECO:0000313" key="1">
    <source>
        <dbReference type="EMBL" id="KIL61083.1"/>
    </source>
</evidence>
<dbReference type="HOGENOM" id="CLU_2830704_0_0_1"/>
<keyword evidence="2" id="KW-1185">Reference proteome</keyword>
<reference evidence="1 2" key="1">
    <citation type="submission" date="2014-04" db="EMBL/GenBank/DDBJ databases">
        <title>Evolutionary Origins and Diversification of the Mycorrhizal Mutualists.</title>
        <authorList>
            <consortium name="DOE Joint Genome Institute"/>
            <consortium name="Mycorrhizal Genomics Consortium"/>
            <person name="Kohler A."/>
            <person name="Kuo A."/>
            <person name="Nagy L.G."/>
            <person name="Floudas D."/>
            <person name="Copeland A."/>
            <person name="Barry K.W."/>
            <person name="Cichocki N."/>
            <person name="Veneault-Fourrey C."/>
            <person name="LaButti K."/>
            <person name="Lindquist E.A."/>
            <person name="Lipzen A."/>
            <person name="Lundell T."/>
            <person name="Morin E."/>
            <person name="Murat C."/>
            <person name="Riley R."/>
            <person name="Ohm R."/>
            <person name="Sun H."/>
            <person name="Tunlid A."/>
            <person name="Henrissat B."/>
            <person name="Grigoriev I.V."/>
            <person name="Hibbett D.S."/>
            <person name="Martin F."/>
        </authorList>
    </citation>
    <scope>NUCLEOTIDE SEQUENCE [LARGE SCALE GENOMIC DNA]</scope>
    <source>
        <strain evidence="1 2">Koide BX008</strain>
    </source>
</reference>
<dbReference type="Proteomes" id="UP000054549">
    <property type="component" value="Unassembled WGS sequence"/>
</dbReference>
<name>A0A0C2WXH8_AMAMK</name>
<organism evidence="1 2">
    <name type="scientific">Amanita muscaria (strain Koide BX008)</name>
    <dbReference type="NCBI Taxonomy" id="946122"/>
    <lineage>
        <taxon>Eukaryota</taxon>
        <taxon>Fungi</taxon>
        <taxon>Dikarya</taxon>
        <taxon>Basidiomycota</taxon>
        <taxon>Agaricomycotina</taxon>
        <taxon>Agaricomycetes</taxon>
        <taxon>Agaricomycetidae</taxon>
        <taxon>Agaricales</taxon>
        <taxon>Pluteineae</taxon>
        <taxon>Amanitaceae</taxon>
        <taxon>Amanita</taxon>
    </lineage>
</organism>
<dbReference type="InParanoid" id="A0A0C2WXH8"/>
<sequence>MHLHIDEILMVCIPRSLLDLVHHSSKSLLPLSLKEITVLASLRCRVRPQSRAGWDKKRYSGSLSVD</sequence>